<dbReference type="GeneID" id="99718018"/>
<protein>
    <submittedName>
        <fullName evidence="2">Gluconate 2-dehydrogenase gamma chain</fullName>
        <ecNumber evidence="2">1.1.99.3</ecNumber>
    </submittedName>
</protein>
<dbReference type="GO" id="GO:0033717">
    <property type="term" value="F:gluconate 2-dehydrogenase (acceptor) activity"/>
    <property type="evidence" value="ECO:0007669"/>
    <property type="project" value="UniProtKB-EC"/>
</dbReference>
<evidence type="ECO:0000313" key="3">
    <source>
        <dbReference type="Proteomes" id="UP001224845"/>
    </source>
</evidence>
<dbReference type="InterPro" id="IPR027056">
    <property type="entry name" value="Gluconate_2DH_su3"/>
</dbReference>
<sequence>MSLNDQEPPARRLFLRQIGGASSVAALAAPALLGGLASPLASAQQGSAARPTDDAHPSGYLSLGPQEAACVEALVNVMCPADAMTPNGVDCGLHLYIDRQLAGGWGRGDQLYRQGPWRPGKPQHGYQSPLTPEQHFKAGLAVLRREARQRTGKAVEQLEAGPLDALLQEVAAGQMDDERFALGAWFNDFFYPLFVQACFADPMYGGNRDKTFWRAVGFPGLPAFHGRNVVQFRGLPFPGAAKPQSIEDFS</sequence>
<dbReference type="AlphaFoldDB" id="A0AAW8EIB9"/>
<comment type="caution">
    <text evidence="2">The sequence shown here is derived from an EMBL/GenBank/DDBJ whole genome shotgun (WGS) entry which is preliminary data.</text>
</comment>
<keyword evidence="2" id="KW-0560">Oxidoreductase</keyword>
<dbReference type="RefSeq" id="WP_015865457.1">
    <property type="nucleotide sequence ID" value="NZ_CAIGKF010000001.1"/>
</dbReference>
<dbReference type="EC" id="1.1.99.3" evidence="2"/>
<feature type="chain" id="PRO_5043801720" evidence="1">
    <location>
        <begin position="44"/>
        <end position="250"/>
    </location>
</feature>
<evidence type="ECO:0000256" key="1">
    <source>
        <dbReference type="SAM" id="SignalP"/>
    </source>
</evidence>
<feature type="signal peptide" evidence="1">
    <location>
        <begin position="1"/>
        <end position="43"/>
    </location>
</feature>
<organism evidence="2 3">
    <name type="scientific">Variovorax paradoxus</name>
    <dbReference type="NCBI Taxonomy" id="34073"/>
    <lineage>
        <taxon>Bacteria</taxon>
        <taxon>Pseudomonadati</taxon>
        <taxon>Pseudomonadota</taxon>
        <taxon>Betaproteobacteria</taxon>
        <taxon>Burkholderiales</taxon>
        <taxon>Comamonadaceae</taxon>
        <taxon>Variovorax</taxon>
    </lineage>
</organism>
<dbReference type="PROSITE" id="PS51318">
    <property type="entry name" value="TAT"/>
    <property type="match status" value="1"/>
</dbReference>
<dbReference type="Proteomes" id="UP001224845">
    <property type="component" value="Unassembled WGS sequence"/>
</dbReference>
<dbReference type="InterPro" id="IPR006311">
    <property type="entry name" value="TAT_signal"/>
</dbReference>
<gene>
    <name evidence="2" type="ORF">J2W39_003536</name>
</gene>
<keyword evidence="1" id="KW-0732">Signal</keyword>
<evidence type="ECO:0000313" key="2">
    <source>
        <dbReference type="EMBL" id="MDP9972294.1"/>
    </source>
</evidence>
<proteinExistence type="predicted"/>
<reference evidence="2" key="1">
    <citation type="submission" date="2023-07" db="EMBL/GenBank/DDBJ databases">
        <title>Sorghum-associated microbial communities from plants grown in Nebraska, USA.</title>
        <authorList>
            <person name="Schachtman D."/>
        </authorList>
    </citation>
    <scope>NUCLEOTIDE SEQUENCE</scope>
    <source>
        <strain evidence="2">DS3315</strain>
    </source>
</reference>
<dbReference type="Pfam" id="PF13618">
    <property type="entry name" value="Gluconate_2-dh3"/>
    <property type="match status" value="1"/>
</dbReference>
<name>A0AAW8EIB9_VARPD</name>
<dbReference type="EMBL" id="JAUSRV010000008">
    <property type="protein sequence ID" value="MDP9972294.1"/>
    <property type="molecule type" value="Genomic_DNA"/>
</dbReference>
<accession>A0AAW8EIB9</accession>